<protein>
    <submittedName>
        <fullName evidence="2">Uncharacterized protein</fullName>
    </submittedName>
</protein>
<reference evidence="2 3" key="1">
    <citation type="submission" date="2016-10" db="EMBL/GenBank/DDBJ databases">
        <authorList>
            <person name="de Groot N.N."/>
        </authorList>
    </citation>
    <scope>NUCLEOTIDE SEQUENCE [LARGE SCALE GENOMIC DNA]</scope>
    <source>
        <strain evidence="2 3">DSM 43019</strain>
    </source>
</reference>
<dbReference type="AlphaFoldDB" id="A0A1I2JRU8"/>
<dbReference type="STRING" id="35752.SAMN05421541_11336"/>
<evidence type="ECO:0000313" key="2">
    <source>
        <dbReference type="EMBL" id="SFF55496.1"/>
    </source>
</evidence>
<evidence type="ECO:0000313" key="3">
    <source>
        <dbReference type="Proteomes" id="UP000199645"/>
    </source>
</evidence>
<feature type="transmembrane region" description="Helical" evidence="1">
    <location>
        <begin position="23"/>
        <end position="44"/>
    </location>
</feature>
<keyword evidence="1" id="KW-0472">Membrane</keyword>
<dbReference type="EMBL" id="FONV01000013">
    <property type="protein sequence ID" value="SFF55496.1"/>
    <property type="molecule type" value="Genomic_DNA"/>
</dbReference>
<keyword evidence="3" id="KW-1185">Reference proteome</keyword>
<keyword evidence="1" id="KW-0812">Transmembrane</keyword>
<dbReference type="RefSeq" id="WP_093619737.1">
    <property type="nucleotide sequence ID" value="NZ_BOMT01000072.1"/>
</dbReference>
<name>A0A1I2JRU8_9ACTN</name>
<sequence length="61" mass="6209">MGDALSGFQRLPGRRSRPVTQGLLAMIAAVLILGCGLLAGRLWADEAPAPAPAPSPSRSAV</sequence>
<dbReference type="OrthoDB" id="9927031at2"/>
<keyword evidence="1" id="KW-1133">Transmembrane helix</keyword>
<proteinExistence type="predicted"/>
<accession>A0A1I2JRU8</accession>
<evidence type="ECO:0000256" key="1">
    <source>
        <dbReference type="SAM" id="Phobius"/>
    </source>
</evidence>
<gene>
    <name evidence="2" type="ORF">SAMN05421541_11336</name>
</gene>
<dbReference type="Proteomes" id="UP000199645">
    <property type="component" value="Unassembled WGS sequence"/>
</dbReference>
<organism evidence="2 3">
    <name type="scientific">Actinoplanes philippinensis</name>
    <dbReference type="NCBI Taxonomy" id="35752"/>
    <lineage>
        <taxon>Bacteria</taxon>
        <taxon>Bacillati</taxon>
        <taxon>Actinomycetota</taxon>
        <taxon>Actinomycetes</taxon>
        <taxon>Micromonosporales</taxon>
        <taxon>Micromonosporaceae</taxon>
        <taxon>Actinoplanes</taxon>
    </lineage>
</organism>